<accession>A0A016V925</accession>
<comment type="caution">
    <text evidence="1">The sequence shown here is derived from an EMBL/GenBank/DDBJ whole genome shotgun (WGS) entry which is preliminary data.</text>
</comment>
<sequence length="109" mass="12723">MSRLGFNRLRQLKIDLFKALMLGSKKTWISLVLSKSWFHTNFLYYMRASVARQTHTCICGKFPEKTGPRVITKPVYTLIKNTTRPEIHASELRQGCDWKCTHVKRTHVA</sequence>
<evidence type="ECO:0000313" key="1">
    <source>
        <dbReference type="EMBL" id="EYC23497.1"/>
    </source>
</evidence>
<dbReference type="AlphaFoldDB" id="A0A016V925"/>
<dbReference type="Proteomes" id="UP000024635">
    <property type="component" value="Unassembled WGS sequence"/>
</dbReference>
<name>A0A016V925_9BILA</name>
<evidence type="ECO:0000313" key="2">
    <source>
        <dbReference type="Proteomes" id="UP000024635"/>
    </source>
</evidence>
<keyword evidence="2" id="KW-1185">Reference proteome</keyword>
<organism evidence="1 2">
    <name type="scientific">Ancylostoma ceylanicum</name>
    <dbReference type="NCBI Taxonomy" id="53326"/>
    <lineage>
        <taxon>Eukaryota</taxon>
        <taxon>Metazoa</taxon>
        <taxon>Ecdysozoa</taxon>
        <taxon>Nematoda</taxon>
        <taxon>Chromadorea</taxon>
        <taxon>Rhabditida</taxon>
        <taxon>Rhabditina</taxon>
        <taxon>Rhabditomorpha</taxon>
        <taxon>Strongyloidea</taxon>
        <taxon>Ancylostomatidae</taxon>
        <taxon>Ancylostomatinae</taxon>
        <taxon>Ancylostoma</taxon>
    </lineage>
</organism>
<proteinExistence type="predicted"/>
<gene>
    <name evidence="1" type="primary">Acey_s0015.g2679</name>
    <name evidence="1" type="ORF">Y032_0015g2679</name>
</gene>
<reference evidence="2" key="1">
    <citation type="journal article" date="2015" name="Nat. Genet.">
        <title>The genome and transcriptome of the zoonotic hookworm Ancylostoma ceylanicum identify infection-specific gene families.</title>
        <authorList>
            <person name="Schwarz E.M."/>
            <person name="Hu Y."/>
            <person name="Antoshechkin I."/>
            <person name="Miller M.M."/>
            <person name="Sternberg P.W."/>
            <person name="Aroian R.V."/>
        </authorList>
    </citation>
    <scope>NUCLEOTIDE SEQUENCE</scope>
    <source>
        <strain evidence="2">HY135</strain>
    </source>
</reference>
<dbReference type="EMBL" id="JARK01001351">
    <property type="protein sequence ID" value="EYC23497.1"/>
    <property type="molecule type" value="Genomic_DNA"/>
</dbReference>
<protein>
    <submittedName>
        <fullName evidence="1">Uncharacterized protein</fullName>
    </submittedName>
</protein>